<keyword evidence="5 6" id="KW-0472">Membrane</keyword>
<evidence type="ECO:0000313" key="8">
    <source>
        <dbReference type="EMBL" id="CAK9273003.1"/>
    </source>
</evidence>
<feature type="region of interest" description="Disordered" evidence="7">
    <location>
        <begin position="61"/>
        <end position="94"/>
    </location>
</feature>
<feature type="transmembrane region" description="Helical" evidence="6">
    <location>
        <begin position="198"/>
        <end position="217"/>
    </location>
</feature>
<reference evidence="8" key="1">
    <citation type="submission" date="2024-02" db="EMBL/GenBank/DDBJ databases">
        <authorList>
            <consortium name="ELIXIR-Norway"/>
            <consortium name="Elixir Norway"/>
        </authorList>
    </citation>
    <scope>NUCLEOTIDE SEQUENCE</scope>
</reference>
<keyword evidence="9" id="KW-1185">Reference proteome</keyword>
<protein>
    <submittedName>
        <fullName evidence="8">Uncharacterized protein</fullName>
    </submittedName>
</protein>
<comment type="similarity">
    <text evidence="2 6">Belongs to the peroxisomal membrane protein PXMP2/4 family.</text>
</comment>
<name>A0ABP0X1L6_9BRYO</name>
<comment type="subcellular location">
    <subcellularLocation>
        <location evidence="1">Membrane</location>
        <topology evidence="1">Multi-pass membrane protein</topology>
    </subcellularLocation>
</comment>
<evidence type="ECO:0000256" key="6">
    <source>
        <dbReference type="RuleBase" id="RU363053"/>
    </source>
</evidence>
<evidence type="ECO:0000256" key="4">
    <source>
        <dbReference type="ARBA" id="ARBA00022989"/>
    </source>
</evidence>
<dbReference type="EMBL" id="OZ020100">
    <property type="protein sequence ID" value="CAK9273003.1"/>
    <property type="molecule type" value="Genomic_DNA"/>
</dbReference>
<dbReference type="InterPro" id="IPR007248">
    <property type="entry name" value="Mpv17_PMP22"/>
</dbReference>
<gene>
    <name evidence="8" type="ORF">CSSPJE1EN1_LOCUS18481</name>
</gene>
<dbReference type="Pfam" id="PF04117">
    <property type="entry name" value="Mpv17_PMP22"/>
    <property type="match status" value="1"/>
</dbReference>
<accession>A0ABP0X1L6</accession>
<feature type="transmembrane region" description="Helical" evidence="6">
    <location>
        <begin position="262"/>
        <end position="278"/>
    </location>
</feature>
<feature type="compositionally biased region" description="Gly residues" evidence="7">
    <location>
        <begin position="62"/>
        <end position="94"/>
    </location>
</feature>
<dbReference type="Proteomes" id="UP001497444">
    <property type="component" value="Chromosome 5"/>
</dbReference>
<feature type="transmembrane region" description="Helical" evidence="6">
    <location>
        <begin position="159"/>
        <end position="178"/>
    </location>
</feature>
<evidence type="ECO:0000256" key="5">
    <source>
        <dbReference type="ARBA" id="ARBA00023136"/>
    </source>
</evidence>
<organism evidence="8 9">
    <name type="scientific">Sphagnum jensenii</name>
    <dbReference type="NCBI Taxonomy" id="128206"/>
    <lineage>
        <taxon>Eukaryota</taxon>
        <taxon>Viridiplantae</taxon>
        <taxon>Streptophyta</taxon>
        <taxon>Embryophyta</taxon>
        <taxon>Bryophyta</taxon>
        <taxon>Sphagnophytina</taxon>
        <taxon>Sphagnopsida</taxon>
        <taxon>Sphagnales</taxon>
        <taxon>Sphagnaceae</taxon>
        <taxon>Sphagnum</taxon>
    </lineage>
</organism>
<evidence type="ECO:0000256" key="7">
    <source>
        <dbReference type="SAM" id="MobiDB-lite"/>
    </source>
</evidence>
<sequence>MSLQALIVAQALVPSSPSICCSVVNSKHSSATRRPWQQLPQASLRNASLGAANVEQVSTLFSGGGDKNNNGRVGGGGDGGGGGGSSGGSGGSHGGFEDQSGVPLVHVTAWSLLWARYMENLDRHPLVVKSLTAGCLNALADLICQVFVEKVDTVEIKRLLSFVAIGIFMSGPGLHYWYGTLSKFITVPGMGGVVLRIAADQLVFTPLGICGFFVALLSLEGRQSEISDKLHKDLLETVVANWKVWIPFQVVNFGFVPPHLQVAAAGVLGMVWSIFISFKGHS</sequence>
<dbReference type="PANTHER" id="PTHR11266:SF80">
    <property type="entry name" value="PEROXISOMAL MEMBRANE PROTEIN 2"/>
    <property type="match status" value="1"/>
</dbReference>
<evidence type="ECO:0000256" key="1">
    <source>
        <dbReference type="ARBA" id="ARBA00004141"/>
    </source>
</evidence>
<evidence type="ECO:0000313" key="9">
    <source>
        <dbReference type="Proteomes" id="UP001497444"/>
    </source>
</evidence>
<dbReference type="PANTHER" id="PTHR11266">
    <property type="entry name" value="PEROXISOMAL MEMBRANE PROTEIN 2, PXMP2 MPV17"/>
    <property type="match status" value="1"/>
</dbReference>
<proteinExistence type="inferred from homology"/>
<keyword evidence="4 6" id="KW-1133">Transmembrane helix</keyword>
<evidence type="ECO:0000256" key="2">
    <source>
        <dbReference type="ARBA" id="ARBA00006824"/>
    </source>
</evidence>
<evidence type="ECO:0000256" key="3">
    <source>
        <dbReference type="ARBA" id="ARBA00022692"/>
    </source>
</evidence>
<keyword evidence="3 6" id="KW-0812">Transmembrane</keyword>